<name>R7WG04_AEGTA</name>
<dbReference type="EnsemblPlants" id="EMT19539">
    <property type="protein sequence ID" value="EMT19539"/>
    <property type="gene ID" value="F775_52626"/>
</dbReference>
<dbReference type="AlphaFoldDB" id="R7WG04"/>
<dbReference type="PANTHER" id="PTHR33377:SF43">
    <property type="entry name" value="NB-ARC DOMAIN-CONTAINING PROTEIN"/>
    <property type="match status" value="1"/>
</dbReference>
<evidence type="ECO:0008006" key="2">
    <source>
        <dbReference type="Google" id="ProtNLM"/>
    </source>
</evidence>
<dbReference type="ExpressionAtlas" id="R7WG04">
    <property type="expression patterns" value="baseline"/>
</dbReference>
<accession>R7WG04</accession>
<reference evidence="1" key="1">
    <citation type="submission" date="2015-06" db="UniProtKB">
        <authorList>
            <consortium name="EnsemblPlants"/>
        </authorList>
    </citation>
    <scope>IDENTIFICATION</scope>
</reference>
<proteinExistence type="predicted"/>
<evidence type="ECO:0000313" key="1">
    <source>
        <dbReference type="EnsemblPlants" id="EMT19539"/>
    </source>
</evidence>
<dbReference type="InterPro" id="IPR027417">
    <property type="entry name" value="P-loop_NTPase"/>
</dbReference>
<dbReference type="SUPFAM" id="SSF52540">
    <property type="entry name" value="P-loop containing nucleoside triphosphate hydrolases"/>
    <property type="match status" value="1"/>
</dbReference>
<sequence>MEASISVVAGELVSRFISFLMNKYHSSLSHAQSEEKLVERLQNLLMRVSMIVEEADAGMLLQLKILSEAMYKGYRVLDTLRYQNLQDSAGINEVSINDSSSSSLYLSIPVKRSRTKAEKDEKAMRLEYGALKSLEIVVANMAEFVVLLGGCEHMSRRPYDVYLYTKNFMFSRHAEKQKLLSFLLEHKNPPGDHAPAVLPIIGGFGVGKKNIGCSCVWRRKGSVMRLDTDGSLESLEIVVANMVEFVVLLGGCERMSRRPYDVYLYTNNFLFSRHHEKQRLLNFLLGHNDSPGEDDWKKFHLFLNRMSGGSKTIIISKLKRLARFGSVNPIFLGVLSYDELRYLFKTLAFDSADPAEHPRLVQLADEFAKELNSKQGSLVAINTFAYALRMNLSVQFWRCLFDKGVRYVKRNLSIHGVHPSMLIEQGHPVDITDFALHPLTMTSNVQIKEESPSVTLVELLADPSVTPEGDFHLVAWESRIPPHKSFVHFVTSRAQNTHEGQTVCPCVTIEGLFDSYDFENVGIGKV</sequence>
<dbReference type="PANTHER" id="PTHR33377">
    <property type="entry name" value="OS10G0134700 PROTEIN-RELATED"/>
    <property type="match status" value="1"/>
</dbReference>
<protein>
    <recommendedName>
        <fullName evidence="2">Rx N-terminal domain-containing protein</fullName>
    </recommendedName>
</protein>
<organism evidence="1">
    <name type="scientific">Aegilops tauschii</name>
    <name type="common">Tausch's goatgrass</name>
    <name type="synonym">Aegilops squarrosa</name>
    <dbReference type="NCBI Taxonomy" id="37682"/>
    <lineage>
        <taxon>Eukaryota</taxon>
        <taxon>Viridiplantae</taxon>
        <taxon>Streptophyta</taxon>
        <taxon>Embryophyta</taxon>
        <taxon>Tracheophyta</taxon>
        <taxon>Spermatophyta</taxon>
        <taxon>Magnoliopsida</taxon>
        <taxon>Liliopsida</taxon>
        <taxon>Poales</taxon>
        <taxon>Poaceae</taxon>
        <taxon>BOP clade</taxon>
        <taxon>Pooideae</taxon>
        <taxon>Triticodae</taxon>
        <taxon>Triticeae</taxon>
        <taxon>Triticinae</taxon>
        <taxon>Aegilops</taxon>
    </lineage>
</organism>